<evidence type="ECO:0000313" key="1">
    <source>
        <dbReference type="EMBL" id="MCI62356.1"/>
    </source>
</evidence>
<protein>
    <submittedName>
        <fullName evidence="1">Uncharacterized protein</fullName>
    </submittedName>
</protein>
<name>A0A392TQH0_9FABA</name>
<organism evidence="1 2">
    <name type="scientific">Trifolium medium</name>
    <dbReference type="NCBI Taxonomy" id="97028"/>
    <lineage>
        <taxon>Eukaryota</taxon>
        <taxon>Viridiplantae</taxon>
        <taxon>Streptophyta</taxon>
        <taxon>Embryophyta</taxon>
        <taxon>Tracheophyta</taxon>
        <taxon>Spermatophyta</taxon>
        <taxon>Magnoliopsida</taxon>
        <taxon>eudicotyledons</taxon>
        <taxon>Gunneridae</taxon>
        <taxon>Pentapetalae</taxon>
        <taxon>rosids</taxon>
        <taxon>fabids</taxon>
        <taxon>Fabales</taxon>
        <taxon>Fabaceae</taxon>
        <taxon>Papilionoideae</taxon>
        <taxon>50 kb inversion clade</taxon>
        <taxon>NPAAA clade</taxon>
        <taxon>Hologalegina</taxon>
        <taxon>IRL clade</taxon>
        <taxon>Trifolieae</taxon>
        <taxon>Trifolium</taxon>
    </lineage>
</organism>
<keyword evidence="2" id="KW-1185">Reference proteome</keyword>
<reference evidence="1 2" key="1">
    <citation type="journal article" date="2018" name="Front. Plant Sci.">
        <title>Red Clover (Trifolium pratense) and Zigzag Clover (T. medium) - A Picture of Genomic Similarities and Differences.</title>
        <authorList>
            <person name="Dluhosova J."/>
            <person name="Istvanek J."/>
            <person name="Nedelnik J."/>
            <person name="Repkova J."/>
        </authorList>
    </citation>
    <scope>NUCLEOTIDE SEQUENCE [LARGE SCALE GENOMIC DNA]</scope>
    <source>
        <strain evidence="2">cv. 10/8</strain>
        <tissue evidence="1">Leaf</tissue>
    </source>
</reference>
<proteinExistence type="predicted"/>
<evidence type="ECO:0000313" key="2">
    <source>
        <dbReference type="Proteomes" id="UP000265520"/>
    </source>
</evidence>
<sequence length="52" mass="5816">MLHDYCPPWDDDPPGVKNISHNLSSQLYKLSSLTRTRNTIRAAGCDEDDVAV</sequence>
<dbReference type="EMBL" id="LXQA010617477">
    <property type="protein sequence ID" value="MCI62356.1"/>
    <property type="molecule type" value="Genomic_DNA"/>
</dbReference>
<dbReference type="Proteomes" id="UP000265520">
    <property type="component" value="Unassembled WGS sequence"/>
</dbReference>
<accession>A0A392TQH0</accession>
<comment type="caution">
    <text evidence="1">The sequence shown here is derived from an EMBL/GenBank/DDBJ whole genome shotgun (WGS) entry which is preliminary data.</text>
</comment>
<dbReference type="AlphaFoldDB" id="A0A392TQH0"/>